<accession>A0ABM8YY57</accession>
<evidence type="ECO:0000256" key="2">
    <source>
        <dbReference type="ARBA" id="ARBA00034247"/>
    </source>
</evidence>
<comment type="catalytic activity">
    <reaction evidence="2">
        <text>2 GTP = 3',3'-c-di-GMP + 2 diphosphate</text>
        <dbReference type="Rhea" id="RHEA:24898"/>
        <dbReference type="ChEBI" id="CHEBI:33019"/>
        <dbReference type="ChEBI" id="CHEBI:37565"/>
        <dbReference type="ChEBI" id="CHEBI:58805"/>
        <dbReference type="EC" id="2.7.7.65"/>
    </reaction>
</comment>
<keyword evidence="3" id="KW-0812">Transmembrane</keyword>
<evidence type="ECO:0000256" key="3">
    <source>
        <dbReference type="SAM" id="Phobius"/>
    </source>
</evidence>
<dbReference type="CDD" id="cd01949">
    <property type="entry name" value="GGDEF"/>
    <property type="match status" value="1"/>
</dbReference>
<feature type="transmembrane region" description="Helical" evidence="3">
    <location>
        <begin position="24"/>
        <end position="43"/>
    </location>
</feature>
<gene>
    <name evidence="5" type="ORF">NTG6680_1210</name>
</gene>
<evidence type="ECO:0000256" key="1">
    <source>
        <dbReference type="ARBA" id="ARBA00012528"/>
    </source>
</evidence>
<evidence type="ECO:0000313" key="6">
    <source>
        <dbReference type="Proteomes" id="UP000839052"/>
    </source>
</evidence>
<dbReference type="InterPro" id="IPR029787">
    <property type="entry name" value="Nucleotide_cyclase"/>
</dbReference>
<dbReference type="EMBL" id="OU912926">
    <property type="protein sequence ID" value="CAG9932463.1"/>
    <property type="molecule type" value="Genomic_DNA"/>
</dbReference>
<dbReference type="InterPro" id="IPR000160">
    <property type="entry name" value="GGDEF_dom"/>
</dbReference>
<organism evidence="5 6">
    <name type="scientific">Candidatus Nitrotoga arctica</name>
    <dbReference type="NCBI Taxonomy" id="453162"/>
    <lineage>
        <taxon>Bacteria</taxon>
        <taxon>Pseudomonadati</taxon>
        <taxon>Pseudomonadota</taxon>
        <taxon>Betaproteobacteria</taxon>
        <taxon>Nitrosomonadales</taxon>
        <taxon>Gallionellaceae</taxon>
        <taxon>Candidatus Nitrotoga</taxon>
    </lineage>
</organism>
<evidence type="ECO:0000313" key="5">
    <source>
        <dbReference type="EMBL" id="CAG9932463.1"/>
    </source>
</evidence>
<dbReference type="PROSITE" id="PS50887">
    <property type="entry name" value="GGDEF"/>
    <property type="match status" value="1"/>
</dbReference>
<dbReference type="PANTHER" id="PTHR45138:SF9">
    <property type="entry name" value="DIGUANYLATE CYCLASE DGCM-RELATED"/>
    <property type="match status" value="1"/>
</dbReference>
<reference evidence="5 6" key="1">
    <citation type="submission" date="2021-10" db="EMBL/GenBank/DDBJ databases">
        <authorList>
            <person name="Koch H."/>
        </authorList>
    </citation>
    <scope>NUCLEOTIDE SEQUENCE [LARGE SCALE GENOMIC DNA]</scope>
    <source>
        <strain evidence="5">6680</strain>
    </source>
</reference>
<evidence type="ECO:0000259" key="4">
    <source>
        <dbReference type="PROSITE" id="PS50887"/>
    </source>
</evidence>
<keyword evidence="6" id="KW-1185">Reference proteome</keyword>
<keyword evidence="3" id="KW-1133">Transmembrane helix</keyword>
<dbReference type="Proteomes" id="UP000839052">
    <property type="component" value="Chromosome"/>
</dbReference>
<proteinExistence type="predicted"/>
<dbReference type="PANTHER" id="PTHR45138">
    <property type="entry name" value="REGULATORY COMPONENTS OF SENSORY TRANSDUCTION SYSTEM"/>
    <property type="match status" value="1"/>
</dbReference>
<dbReference type="InterPro" id="IPR043128">
    <property type="entry name" value="Rev_trsase/Diguanyl_cyclase"/>
</dbReference>
<dbReference type="NCBIfam" id="TIGR00254">
    <property type="entry name" value="GGDEF"/>
    <property type="match status" value="1"/>
</dbReference>
<dbReference type="Gene3D" id="3.30.70.270">
    <property type="match status" value="1"/>
</dbReference>
<feature type="domain" description="GGDEF" evidence="4">
    <location>
        <begin position="163"/>
        <end position="292"/>
    </location>
</feature>
<dbReference type="InterPro" id="IPR050469">
    <property type="entry name" value="Diguanylate_Cyclase"/>
</dbReference>
<feature type="transmembrane region" description="Helical" evidence="3">
    <location>
        <begin position="50"/>
        <end position="67"/>
    </location>
</feature>
<name>A0ABM8YY57_9PROT</name>
<sequence length="302" mass="33730">MIGSINMKKVRISNFLLGTLWTGWRLWIVWSICVSVFFLMIAFRIVTYAEFDFVSLAVLPVLVITWIGGKRNGLFMAVLASTISLVGDIASERQYSAQWIPWVNALTHLMTYSLVALLANQVRLQFEREHERATRDALTGLYNRRAFLEAGASEVERTKRYAHPLAVIILDLDDFKQLNDTKGHDAGDAALRATAIALRSISRSSDRVARLGGDEFAVLLLEIGYEAAVEAGRKISTAVDTALQGFPPVKGSIGIAWFSEADRSFPAMLKAADELMYEVKKSGKNNVRSRHFPETNRSDSKR</sequence>
<dbReference type="SUPFAM" id="SSF55073">
    <property type="entry name" value="Nucleotide cyclase"/>
    <property type="match status" value="1"/>
</dbReference>
<dbReference type="Pfam" id="PF00990">
    <property type="entry name" value="GGDEF"/>
    <property type="match status" value="1"/>
</dbReference>
<protein>
    <recommendedName>
        <fullName evidence="1">diguanylate cyclase</fullName>
        <ecNumber evidence="1">2.7.7.65</ecNumber>
    </recommendedName>
</protein>
<keyword evidence="3" id="KW-0472">Membrane</keyword>
<dbReference type="SMART" id="SM00267">
    <property type="entry name" value="GGDEF"/>
    <property type="match status" value="1"/>
</dbReference>
<dbReference type="EC" id="2.7.7.65" evidence="1"/>